<dbReference type="Pfam" id="PF01557">
    <property type="entry name" value="FAA_hydrolase"/>
    <property type="match status" value="1"/>
</dbReference>
<keyword evidence="4" id="KW-0378">Hydrolase</keyword>
<keyword evidence="2" id="KW-0479">Metal-binding</keyword>
<feature type="domain" description="Fumarylacetoacetase-like C-terminal" evidence="3">
    <location>
        <begin position="78"/>
        <end position="281"/>
    </location>
</feature>
<organism evidence="4 5">
    <name type="scientific">Nocardia jiangxiensis</name>
    <dbReference type="NCBI Taxonomy" id="282685"/>
    <lineage>
        <taxon>Bacteria</taxon>
        <taxon>Bacillati</taxon>
        <taxon>Actinomycetota</taxon>
        <taxon>Actinomycetes</taxon>
        <taxon>Mycobacteriales</taxon>
        <taxon>Nocardiaceae</taxon>
        <taxon>Nocardia</taxon>
    </lineage>
</organism>
<dbReference type="RefSeq" id="WP_040829919.1">
    <property type="nucleotide sequence ID" value="NZ_JBIAQY010000041.1"/>
</dbReference>
<evidence type="ECO:0000256" key="1">
    <source>
        <dbReference type="ARBA" id="ARBA00010211"/>
    </source>
</evidence>
<dbReference type="EMBL" id="JBIAQY010000041">
    <property type="protein sequence ID" value="MFF3575193.1"/>
    <property type="molecule type" value="Genomic_DNA"/>
</dbReference>
<dbReference type="PANTHER" id="PTHR42796">
    <property type="entry name" value="FUMARYLACETOACETATE HYDROLASE DOMAIN-CONTAINING PROTEIN 2A-RELATED"/>
    <property type="match status" value="1"/>
</dbReference>
<reference evidence="4 5" key="1">
    <citation type="submission" date="2024-10" db="EMBL/GenBank/DDBJ databases">
        <title>The Natural Products Discovery Center: Release of the First 8490 Sequenced Strains for Exploring Actinobacteria Biosynthetic Diversity.</title>
        <authorList>
            <person name="Kalkreuter E."/>
            <person name="Kautsar S.A."/>
            <person name="Yang D."/>
            <person name="Bader C.D."/>
            <person name="Teijaro C.N."/>
            <person name="Fluegel L."/>
            <person name="Davis C.M."/>
            <person name="Simpson J.R."/>
            <person name="Lauterbach L."/>
            <person name="Steele A.D."/>
            <person name="Gui C."/>
            <person name="Meng S."/>
            <person name="Li G."/>
            <person name="Viehrig K."/>
            <person name="Ye F."/>
            <person name="Su P."/>
            <person name="Kiefer A.F."/>
            <person name="Nichols A."/>
            <person name="Cepeda A.J."/>
            <person name="Yan W."/>
            <person name="Fan B."/>
            <person name="Jiang Y."/>
            <person name="Adhikari A."/>
            <person name="Zheng C.-J."/>
            <person name="Schuster L."/>
            <person name="Cowan T.M."/>
            <person name="Smanski M.J."/>
            <person name="Chevrette M.G."/>
            <person name="De Carvalho L.P.S."/>
            <person name="Shen B."/>
        </authorList>
    </citation>
    <scope>NUCLEOTIDE SEQUENCE [LARGE SCALE GENOMIC DNA]</scope>
    <source>
        <strain evidence="4 5">NPDC002593</strain>
    </source>
</reference>
<evidence type="ECO:0000313" key="5">
    <source>
        <dbReference type="Proteomes" id="UP001601992"/>
    </source>
</evidence>
<name>A0ABW6SFS7_9NOCA</name>
<comment type="caution">
    <text evidence="4">The sequence shown here is derived from an EMBL/GenBank/DDBJ whole genome shotgun (WGS) entry which is preliminary data.</text>
</comment>
<evidence type="ECO:0000259" key="3">
    <source>
        <dbReference type="Pfam" id="PF01557"/>
    </source>
</evidence>
<evidence type="ECO:0000313" key="4">
    <source>
        <dbReference type="EMBL" id="MFF3575193.1"/>
    </source>
</evidence>
<dbReference type="SUPFAM" id="SSF56529">
    <property type="entry name" value="FAH"/>
    <property type="match status" value="1"/>
</dbReference>
<dbReference type="InterPro" id="IPR051121">
    <property type="entry name" value="FAH"/>
</dbReference>
<dbReference type="Proteomes" id="UP001601992">
    <property type="component" value="Unassembled WGS sequence"/>
</dbReference>
<dbReference type="PANTHER" id="PTHR42796:SF4">
    <property type="entry name" value="FUMARYLACETOACETATE HYDROLASE DOMAIN-CONTAINING PROTEIN 2A"/>
    <property type="match status" value="1"/>
</dbReference>
<dbReference type="InterPro" id="IPR011234">
    <property type="entry name" value="Fumarylacetoacetase-like_C"/>
</dbReference>
<comment type="similarity">
    <text evidence="1">Belongs to the FAH family.</text>
</comment>
<dbReference type="GO" id="GO:0016787">
    <property type="term" value="F:hydrolase activity"/>
    <property type="evidence" value="ECO:0007669"/>
    <property type="project" value="UniProtKB-KW"/>
</dbReference>
<proteinExistence type="inferred from homology"/>
<evidence type="ECO:0000256" key="2">
    <source>
        <dbReference type="ARBA" id="ARBA00022723"/>
    </source>
</evidence>
<dbReference type="InterPro" id="IPR036663">
    <property type="entry name" value="Fumarylacetoacetase_C_sf"/>
</dbReference>
<protein>
    <submittedName>
        <fullName evidence="4">Fumarylacetoacetate hydrolase family protein</fullName>
    </submittedName>
</protein>
<dbReference type="Gene3D" id="3.90.850.10">
    <property type="entry name" value="Fumarylacetoacetase-like, C-terminal domain"/>
    <property type="match status" value="1"/>
</dbReference>
<gene>
    <name evidence="4" type="ORF">ACFYXQ_46425</name>
</gene>
<keyword evidence="5" id="KW-1185">Reference proteome</keyword>
<sequence length="284" mass="31294">MFIASVREGTVETPVFVHEQKGVLRPRVLDSAFDGDAMELVKRDVTLGLRRRAATVSDDQFEPASRFTFTAPYRSPRKIWGIGLNYRDHAGDLDESVPTEPASFIKADHTIIGTGDDIVIPTQSTRVTAEAELGLIIGRTARNVSEEDALNYVWGVCTILDQTAEDILRRNPRFLTRAKNFVSFFSFGPLLVPLDHALDVHGSLDNITVSTVRNDGEEVRTNTVANMTYSPEFLVSFHSRMMPLFPGDIVSTGTPGALVVQDGDVMECRIPGIGNLTNTVRQGE</sequence>
<accession>A0ABW6SFS7</accession>